<feature type="region of interest" description="Disordered" evidence="1">
    <location>
        <begin position="1"/>
        <end position="37"/>
    </location>
</feature>
<comment type="caution">
    <text evidence="2">The sequence shown here is derived from an EMBL/GenBank/DDBJ whole genome shotgun (WGS) entry which is preliminary data.</text>
</comment>
<sequence length="37" mass="4315">MIVKDHKGKPHQPSVIPIRNHSLEPIYCPPQQLRRSN</sequence>
<reference evidence="2 3" key="1">
    <citation type="submission" date="2020-08" db="EMBL/GenBank/DDBJ databases">
        <title>Genomic Encyclopedia of Type Strains, Phase IV (KMG-V): Genome sequencing to study the core and pangenomes of soil and plant-associated prokaryotes.</title>
        <authorList>
            <person name="Whitman W."/>
        </authorList>
    </citation>
    <scope>NUCLEOTIDE SEQUENCE [LARGE SCALE GENOMIC DNA]</scope>
    <source>
        <strain evidence="2 3">SEMIA 4013</strain>
    </source>
</reference>
<organism evidence="2 3">
    <name type="scientific">Paraburkholderia fungorum</name>
    <dbReference type="NCBI Taxonomy" id="134537"/>
    <lineage>
        <taxon>Bacteria</taxon>
        <taxon>Pseudomonadati</taxon>
        <taxon>Pseudomonadota</taxon>
        <taxon>Betaproteobacteria</taxon>
        <taxon>Burkholderiales</taxon>
        <taxon>Burkholderiaceae</taxon>
        <taxon>Paraburkholderia</taxon>
    </lineage>
</organism>
<protein>
    <submittedName>
        <fullName evidence="2">Uncharacterized protein</fullName>
    </submittedName>
</protein>
<name>A0AAW3V639_9BURK</name>
<gene>
    <name evidence="2" type="ORF">GGD69_007278</name>
</gene>
<evidence type="ECO:0000256" key="1">
    <source>
        <dbReference type="SAM" id="MobiDB-lite"/>
    </source>
</evidence>
<evidence type="ECO:0000313" key="3">
    <source>
        <dbReference type="Proteomes" id="UP000518681"/>
    </source>
</evidence>
<evidence type="ECO:0000313" key="2">
    <source>
        <dbReference type="EMBL" id="MBB6206379.1"/>
    </source>
</evidence>
<accession>A0AAW3V639</accession>
<dbReference type="EMBL" id="JACIIK010000017">
    <property type="protein sequence ID" value="MBB6206379.1"/>
    <property type="molecule type" value="Genomic_DNA"/>
</dbReference>
<dbReference type="AlphaFoldDB" id="A0AAW3V639"/>
<dbReference type="Proteomes" id="UP000518681">
    <property type="component" value="Unassembled WGS sequence"/>
</dbReference>
<proteinExistence type="predicted"/>
<feature type="compositionally biased region" description="Basic residues" evidence="1">
    <location>
        <begin position="1"/>
        <end position="10"/>
    </location>
</feature>